<gene>
    <name evidence="1" type="ORF">H9637_09035</name>
</gene>
<evidence type="ECO:0000313" key="2">
    <source>
        <dbReference type="Proteomes" id="UP000627166"/>
    </source>
</evidence>
<name>A0ABR8YSD8_9CLOT</name>
<keyword evidence="2" id="KW-1185">Reference proteome</keyword>
<reference evidence="1 2" key="1">
    <citation type="submission" date="2020-08" db="EMBL/GenBank/DDBJ databases">
        <title>A Genomic Blueprint of the Chicken Gut Microbiome.</title>
        <authorList>
            <person name="Gilroy R."/>
            <person name="Ravi A."/>
            <person name="Getino M."/>
            <person name="Pursley I."/>
            <person name="Horton D.L."/>
            <person name="Alikhan N.-F."/>
            <person name="Baker D."/>
            <person name="Gharbi K."/>
            <person name="Hall N."/>
            <person name="Watson M."/>
            <person name="Adriaenssens E.M."/>
            <person name="Foster-Nyarko E."/>
            <person name="Jarju S."/>
            <person name="Secka A."/>
            <person name="Antonio M."/>
            <person name="Oren A."/>
            <person name="Chaudhuri R."/>
            <person name="La Ragione R.M."/>
            <person name="Hildebrand F."/>
            <person name="Pallen M.J."/>
        </authorList>
    </citation>
    <scope>NUCLEOTIDE SEQUENCE [LARGE SCALE GENOMIC DNA]</scope>
    <source>
        <strain evidence="1 2">N37</strain>
    </source>
</reference>
<protein>
    <submittedName>
        <fullName evidence="1">Uncharacterized protein</fullName>
    </submittedName>
</protein>
<comment type="caution">
    <text evidence="1">The sequence shown here is derived from an EMBL/GenBank/DDBJ whole genome shotgun (WGS) entry which is preliminary data.</text>
</comment>
<accession>A0ABR8YSD8</accession>
<organism evidence="1 2">
    <name type="scientific">Clostridium faecium</name>
    <dbReference type="NCBI Taxonomy" id="2762223"/>
    <lineage>
        <taxon>Bacteria</taxon>
        <taxon>Bacillati</taxon>
        <taxon>Bacillota</taxon>
        <taxon>Clostridia</taxon>
        <taxon>Eubacteriales</taxon>
        <taxon>Clostridiaceae</taxon>
        <taxon>Clostridium</taxon>
    </lineage>
</organism>
<evidence type="ECO:0000313" key="1">
    <source>
        <dbReference type="EMBL" id="MBD8047176.1"/>
    </source>
</evidence>
<dbReference type="EMBL" id="JACSQB010000064">
    <property type="protein sequence ID" value="MBD8047176.1"/>
    <property type="molecule type" value="Genomic_DNA"/>
</dbReference>
<sequence>MKFSEDLEKKEDLYELYSGLSICSWAKIQAPEYYLEEIKILKKFSCYKD</sequence>
<proteinExistence type="predicted"/>
<dbReference type="Proteomes" id="UP000627166">
    <property type="component" value="Unassembled WGS sequence"/>
</dbReference>